<dbReference type="Proteomes" id="UP001217476">
    <property type="component" value="Chromosome"/>
</dbReference>
<feature type="chain" id="PRO_5042535072" evidence="1">
    <location>
        <begin position="25"/>
        <end position="126"/>
    </location>
</feature>
<sequence>MRLRSALAAALATTVLAVAPAAFATTFPANPAIQEVSADADIALWCASTYVVVSQMGGLDDAASATANAFADVAFGKANRILVADGIAESEHDRLISYYIEEAIHGVTGQLPELRYNDQVCHGLVS</sequence>
<gene>
    <name evidence="2" type="ORF">P0Y65_07850</name>
</gene>
<name>A0AAJ5VZ43_9HYPH</name>
<reference evidence="2" key="1">
    <citation type="submission" date="2023-03" db="EMBL/GenBank/DDBJ databases">
        <title>Andean soil-derived lignocellulolytic bacterial consortium as a source of novel taxa and putative plastic-active enzymes.</title>
        <authorList>
            <person name="Diaz-Garcia L."/>
            <person name="Chuvochina M."/>
            <person name="Feuerriegel G."/>
            <person name="Bunk B."/>
            <person name="Sproer C."/>
            <person name="Streit W.R."/>
            <person name="Rodriguez L.M."/>
            <person name="Overmann J."/>
            <person name="Jimenez D.J."/>
        </authorList>
    </citation>
    <scope>NUCLEOTIDE SEQUENCE</scope>
    <source>
        <strain evidence="2">MAG 4196</strain>
    </source>
</reference>
<evidence type="ECO:0000313" key="2">
    <source>
        <dbReference type="EMBL" id="WEK06153.1"/>
    </source>
</evidence>
<organism evidence="2 3">
    <name type="scientific">Candidatus Devosia phytovorans</name>
    <dbReference type="NCBI Taxonomy" id="3121372"/>
    <lineage>
        <taxon>Bacteria</taxon>
        <taxon>Pseudomonadati</taxon>
        <taxon>Pseudomonadota</taxon>
        <taxon>Alphaproteobacteria</taxon>
        <taxon>Hyphomicrobiales</taxon>
        <taxon>Devosiaceae</taxon>
        <taxon>Devosia</taxon>
    </lineage>
</organism>
<evidence type="ECO:0000256" key="1">
    <source>
        <dbReference type="SAM" id="SignalP"/>
    </source>
</evidence>
<evidence type="ECO:0000313" key="3">
    <source>
        <dbReference type="Proteomes" id="UP001217476"/>
    </source>
</evidence>
<dbReference type="AlphaFoldDB" id="A0AAJ5VZ43"/>
<protein>
    <submittedName>
        <fullName evidence="2">Uncharacterized protein</fullName>
    </submittedName>
</protein>
<proteinExistence type="predicted"/>
<feature type="signal peptide" evidence="1">
    <location>
        <begin position="1"/>
        <end position="24"/>
    </location>
</feature>
<accession>A0AAJ5VZ43</accession>
<keyword evidence="1" id="KW-0732">Signal</keyword>
<dbReference type="EMBL" id="CP119312">
    <property type="protein sequence ID" value="WEK06153.1"/>
    <property type="molecule type" value="Genomic_DNA"/>
</dbReference>